<sequence length="370" mass="41039">MGREAPAHPPLLRGAHPAARHQGLDRAPDGERQLAPGALGDREEVRHPGPRAHRGQRLGHRQPEDPPQAGHREQRRARRGHVPPGGLRLFEFRCPLRWSDLDAQGHVNNALVVDYLQEARVAFFKSGPASQLLDEGIVVVGHQVEYLAPIDYRPEGLDVELVVAALGGARFEITYVLRQGDRPVARARTVLCPFDFGANRPVRIPDDVREYLGAHLAEVEPLRELATPRLDGRGSATDLFVRWSDHDSYAHVNNSKTYDYIQQARVVATAQWDPTMARVGQADSQHLWLVARQDVDYVAQLTHRMEPFAVLTAPVRLGTSSVTLASEIVDPGTGTVFNRGRTVLVCADTRLRPTALPESTRVALERRLVA</sequence>
<evidence type="ECO:0000256" key="1">
    <source>
        <dbReference type="SAM" id="MobiDB-lite"/>
    </source>
</evidence>
<dbReference type="EMBL" id="VKKG01000001">
    <property type="protein sequence ID" value="TRY19720.1"/>
    <property type="molecule type" value="Genomic_DNA"/>
</dbReference>
<organism evidence="2 3">
    <name type="scientific">Tessaracoccus rhinocerotis</name>
    <dbReference type="NCBI Taxonomy" id="1689449"/>
    <lineage>
        <taxon>Bacteria</taxon>
        <taxon>Bacillati</taxon>
        <taxon>Actinomycetota</taxon>
        <taxon>Actinomycetes</taxon>
        <taxon>Propionibacteriales</taxon>
        <taxon>Propionibacteriaceae</taxon>
        <taxon>Tessaracoccus</taxon>
    </lineage>
</organism>
<dbReference type="AlphaFoldDB" id="A0A553K4T2"/>
<dbReference type="SUPFAM" id="SSF54637">
    <property type="entry name" value="Thioesterase/thiol ester dehydrase-isomerase"/>
    <property type="match status" value="2"/>
</dbReference>
<feature type="region of interest" description="Disordered" evidence="1">
    <location>
        <begin position="1"/>
        <end position="82"/>
    </location>
</feature>
<dbReference type="Proteomes" id="UP000317638">
    <property type="component" value="Unassembled WGS sequence"/>
</dbReference>
<dbReference type="PANTHER" id="PTHR31793:SF24">
    <property type="entry name" value="LONG-CHAIN ACYL-COA THIOESTERASE FADM"/>
    <property type="match status" value="1"/>
</dbReference>
<dbReference type="GO" id="GO:0047617">
    <property type="term" value="F:fatty acyl-CoA hydrolase activity"/>
    <property type="evidence" value="ECO:0007669"/>
    <property type="project" value="TreeGrafter"/>
</dbReference>
<gene>
    <name evidence="2" type="ORF">FOJ82_02215</name>
</gene>
<dbReference type="InterPro" id="IPR050563">
    <property type="entry name" value="4-hydroxybenzoyl-CoA_TE"/>
</dbReference>
<dbReference type="Gene3D" id="3.10.129.10">
    <property type="entry name" value="Hotdog Thioesterase"/>
    <property type="match status" value="2"/>
</dbReference>
<evidence type="ECO:0000313" key="3">
    <source>
        <dbReference type="Proteomes" id="UP000317638"/>
    </source>
</evidence>
<comment type="caution">
    <text evidence="2">The sequence shown here is derived from an EMBL/GenBank/DDBJ whole genome shotgun (WGS) entry which is preliminary data.</text>
</comment>
<dbReference type="PANTHER" id="PTHR31793">
    <property type="entry name" value="4-HYDROXYBENZOYL-COA THIOESTERASE FAMILY MEMBER"/>
    <property type="match status" value="1"/>
</dbReference>
<reference evidence="2 3" key="1">
    <citation type="submission" date="2019-07" db="EMBL/GenBank/DDBJ databases">
        <authorList>
            <person name="Zhou L.-Y."/>
        </authorList>
    </citation>
    <scope>NUCLEOTIDE SEQUENCE [LARGE SCALE GENOMIC DNA]</scope>
    <source>
        <strain evidence="2 3">YIM 101269</strain>
    </source>
</reference>
<feature type="compositionally biased region" description="Basic residues" evidence="1">
    <location>
        <begin position="48"/>
        <end position="60"/>
    </location>
</feature>
<dbReference type="CDD" id="cd00586">
    <property type="entry name" value="4HBT"/>
    <property type="match status" value="2"/>
</dbReference>
<keyword evidence="3" id="KW-1185">Reference proteome</keyword>
<name>A0A553K4T2_9ACTN</name>
<dbReference type="Pfam" id="PF13279">
    <property type="entry name" value="4HBT_2"/>
    <property type="match status" value="2"/>
</dbReference>
<proteinExistence type="predicted"/>
<accession>A0A553K4T2</accession>
<evidence type="ECO:0000313" key="2">
    <source>
        <dbReference type="EMBL" id="TRY19720.1"/>
    </source>
</evidence>
<protein>
    <submittedName>
        <fullName evidence="2">Thioesterase</fullName>
    </submittedName>
</protein>
<feature type="compositionally biased region" description="Basic and acidic residues" evidence="1">
    <location>
        <begin position="22"/>
        <end position="32"/>
    </location>
</feature>
<dbReference type="OrthoDB" id="9799036at2"/>
<dbReference type="InterPro" id="IPR029069">
    <property type="entry name" value="HotDog_dom_sf"/>
</dbReference>